<protein>
    <submittedName>
        <fullName evidence="2">Uncharacterized protein</fullName>
    </submittedName>
</protein>
<proteinExistence type="predicted"/>
<evidence type="ECO:0000313" key="2">
    <source>
        <dbReference type="EMBL" id="KAL0838495.1"/>
    </source>
</evidence>
<name>A0ABD0T5J8_LOXSC</name>
<dbReference type="AlphaFoldDB" id="A0ABD0T5J8"/>
<dbReference type="Proteomes" id="UP001549921">
    <property type="component" value="Unassembled WGS sequence"/>
</dbReference>
<comment type="caution">
    <text evidence="2">The sequence shown here is derived from an EMBL/GenBank/DDBJ whole genome shotgun (WGS) entry which is preliminary data.</text>
</comment>
<sequence length="73" mass="7577">EVWRITAKSAAQALPPLRALAGEWRGASPALVGRARPPSARAHQCPSASRPHLSPPPTSAVYASSRHPTCGSA</sequence>
<organism evidence="2 3">
    <name type="scientific">Loxostege sticticalis</name>
    <name type="common">Beet webworm moth</name>
    <dbReference type="NCBI Taxonomy" id="481309"/>
    <lineage>
        <taxon>Eukaryota</taxon>
        <taxon>Metazoa</taxon>
        <taxon>Ecdysozoa</taxon>
        <taxon>Arthropoda</taxon>
        <taxon>Hexapoda</taxon>
        <taxon>Insecta</taxon>
        <taxon>Pterygota</taxon>
        <taxon>Neoptera</taxon>
        <taxon>Endopterygota</taxon>
        <taxon>Lepidoptera</taxon>
        <taxon>Glossata</taxon>
        <taxon>Ditrysia</taxon>
        <taxon>Pyraloidea</taxon>
        <taxon>Crambidae</taxon>
        <taxon>Pyraustinae</taxon>
        <taxon>Loxostege</taxon>
    </lineage>
</organism>
<feature type="non-terminal residue" evidence="2">
    <location>
        <position position="1"/>
    </location>
</feature>
<feature type="non-terminal residue" evidence="2">
    <location>
        <position position="73"/>
    </location>
</feature>
<feature type="region of interest" description="Disordered" evidence="1">
    <location>
        <begin position="31"/>
        <end position="73"/>
    </location>
</feature>
<dbReference type="EMBL" id="JBEDNZ010000009">
    <property type="protein sequence ID" value="KAL0838495.1"/>
    <property type="molecule type" value="Genomic_DNA"/>
</dbReference>
<reference evidence="2 3" key="1">
    <citation type="submission" date="2024-06" db="EMBL/GenBank/DDBJ databases">
        <title>A chromosome-level genome assembly of beet webworm, Loxostege sticticalis.</title>
        <authorList>
            <person name="Zhang Y."/>
        </authorList>
    </citation>
    <scope>NUCLEOTIDE SEQUENCE [LARGE SCALE GENOMIC DNA]</scope>
    <source>
        <strain evidence="2">AQ028</strain>
        <tissue evidence="2">Male pupae</tissue>
    </source>
</reference>
<gene>
    <name evidence="2" type="ORF">ABMA28_016618</name>
</gene>
<evidence type="ECO:0000313" key="3">
    <source>
        <dbReference type="Proteomes" id="UP001549921"/>
    </source>
</evidence>
<evidence type="ECO:0000256" key="1">
    <source>
        <dbReference type="SAM" id="MobiDB-lite"/>
    </source>
</evidence>
<accession>A0ABD0T5J8</accession>